<reference evidence="1 2" key="1">
    <citation type="submission" date="2017-05" db="EMBL/GenBank/DDBJ databases">
        <authorList>
            <person name="Varghese N."/>
            <person name="Submissions S."/>
        </authorList>
    </citation>
    <scope>NUCLEOTIDE SEQUENCE [LARGE SCALE GENOMIC DNA]</scope>
    <source>
        <strain evidence="1 2">DSM 25457</strain>
    </source>
</reference>
<dbReference type="Gene3D" id="3.40.50.1820">
    <property type="entry name" value="alpha/beta hydrolase"/>
    <property type="match status" value="1"/>
</dbReference>
<name>A0ABY1QSN4_9BACT</name>
<evidence type="ECO:0000313" key="2">
    <source>
        <dbReference type="Proteomes" id="UP001158067"/>
    </source>
</evidence>
<organism evidence="1 2">
    <name type="scientific">Neorhodopirellula lusitana</name>
    <dbReference type="NCBI Taxonomy" id="445327"/>
    <lineage>
        <taxon>Bacteria</taxon>
        <taxon>Pseudomonadati</taxon>
        <taxon>Planctomycetota</taxon>
        <taxon>Planctomycetia</taxon>
        <taxon>Pirellulales</taxon>
        <taxon>Pirellulaceae</taxon>
        <taxon>Neorhodopirellula</taxon>
    </lineage>
</organism>
<dbReference type="Proteomes" id="UP001158067">
    <property type="component" value="Unassembled WGS sequence"/>
</dbReference>
<gene>
    <name evidence="1" type="ORF">SAMN06265222_12929</name>
</gene>
<proteinExistence type="predicted"/>
<evidence type="ECO:0000313" key="1">
    <source>
        <dbReference type="EMBL" id="SMP79167.1"/>
    </source>
</evidence>
<protein>
    <submittedName>
        <fullName evidence="1">Uncharacterized protein</fullName>
    </submittedName>
</protein>
<dbReference type="SUPFAM" id="SSF53474">
    <property type="entry name" value="alpha/beta-Hydrolases"/>
    <property type="match status" value="1"/>
</dbReference>
<accession>A0ABY1QSN4</accession>
<comment type="caution">
    <text evidence="1">The sequence shown here is derived from an EMBL/GenBank/DDBJ whole genome shotgun (WGS) entry which is preliminary data.</text>
</comment>
<keyword evidence="2" id="KW-1185">Reference proteome</keyword>
<sequence length="316" mass="35548">MKCTGERVVRFFVCLEVDRPFPVISTVVQQEMRTVRFVLLISSSLFTTSAVFAVDEPRTTDLITPEMTTGQPAAGQRVRQVAPEYKDTEVYHALYLPVDWKPGGKFSVIVEYTGNKFAECGSTGEVKDANLAYGLTGGRGFIWVSMPYVEEGGKKNALWWWGDKKATVDYCKTNLPRICKQFGGDTESVFVCGFSRGAIGASYIGLADDEIAAFWKGMITHDHFDGDKTWVYPDSDRKSALVRLARLKGRPVLACGGGNDFLSDHPKLAEVTILRPPVAKIFKIPEGKVIHSHTDLWMHRENEYREEARQWLDRHK</sequence>
<dbReference type="EMBL" id="FXUG01000029">
    <property type="protein sequence ID" value="SMP79167.1"/>
    <property type="molecule type" value="Genomic_DNA"/>
</dbReference>
<dbReference type="InterPro" id="IPR029058">
    <property type="entry name" value="AB_hydrolase_fold"/>
</dbReference>